<gene>
    <name evidence="1" type="ORF">SISNIDRAFT_553066</name>
</gene>
<organism evidence="1 2">
    <name type="scientific">Sistotremastrum niveocremeum HHB9708</name>
    <dbReference type="NCBI Taxonomy" id="1314777"/>
    <lineage>
        <taxon>Eukaryota</taxon>
        <taxon>Fungi</taxon>
        <taxon>Dikarya</taxon>
        <taxon>Basidiomycota</taxon>
        <taxon>Agaricomycotina</taxon>
        <taxon>Agaricomycetes</taxon>
        <taxon>Sistotremastrales</taxon>
        <taxon>Sistotremastraceae</taxon>
        <taxon>Sertulicium</taxon>
        <taxon>Sertulicium niveocremeum</taxon>
    </lineage>
</organism>
<dbReference type="EMBL" id="KV419446">
    <property type="protein sequence ID" value="KZS87615.1"/>
    <property type="molecule type" value="Genomic_DNA"/>
</dbReference>
<keyword evidence="2" id="KW-1185">Reference proteome</keyword>
<proteinExistence type="predicted"/>
<name>A0A164NE09_9AGAM</name>
<dbReference type="Proteomes" id="UP000076722">
    <property type="component" value="Unassembled WGS sequence"/>
</dbReference>
<dbReference type="AlphaFoldDB" id="A0A164NE09"/>
<protein>
    <submittedName>
        <fullName evidence="1">Uncharacterized protein</fullName>
    </submittedName>
</protein>
<reference evidence="1 2" key="1">
    <citation type="journal article" date="2016" name="Mol. Biol. Evol.">
        <title>Comparative Genomics of Early-Diverging Mushroom-Forming Fungi Provides Insights into the Origins of Lignocellulose Decay Capabilities.</title>
        <authorList>
            <person name="Nagy L.G."/>
            <person name="Riley R."/>
            <person name="Tritt A."/>
            <person name="Adam C."/>
            <person name="Daum C."/>
            <person name="Floudas D."/>
            <person name="Sun H."/>
            <person name="Yadav J.S."/>
            <person name="Pangilinan J."/>
            <person name="Larsson K.H."/>
            <person name="Matsuura K."/>
            <person name="Barry K."/>
            <person name="Labutti K."/>
            <person name="Kuo R."/>
            <person name="Ohm R.A."/>
            <person name="Bhattacharya S.S."/>
            <person name="Shirouzu T."/>
            <person name="Yoshinaga Y."/>
            <person name="Martin F.M."/>
            <person name="Grigoriev I.V."/>
            <person name="Hibbett D.S."/>
        </authorList>
    </citation>
    <scope>NUCLEOTIDE SEQUENCE [LARGE SCALE GENOMIC DNA]</scope>
    <source>
        <strain evidence="1 2">HHB9708</strain>
    </source>
</reference>
<sequence>MPLVKSEIQSQILASSFFKEDIIRSYALSKKYGLLRCQEKISPDLVKGFDVLSNLKADPKELDYIDIHDVERILFYRRKRAEKARGILAKFSTHTVEACECRRVFDVPYGEDADPGVCEAWVNFLEVCEERLRNQPTVDISARYIRDEACCFSKCPDSWTNLFDHSEDVLRAA</sequence>
<dbReference type="STRING" id="1314777.A0A164NE09"/>
<evidence type="ECO:0000313" key="2">
    <source>
        <dbReference type="Proteomes" id="UP000076722"/>
    </source>
</evidence>
<accession>A0A164NE09</accession>
<evidence type="ECO:0000313" key="1">
    <source>
        <dbReference type="EMBL" id="KZS87615.1"/>
    </source>
</evidence>